<name>A0A344LCT0_9PSEU</name>
<dbReference type="Proteomes" id="UP000250434">
    <property type="component" value="Chromosome"/>
</dbReference>
<protein>
    <submittedName>
        <fullName evidence="2">MarR family transcriptional regulator</fullName>
    </submittedName>
</protein>
<dbReference type="PANTHER" id="PTHR33164">
    <property type="entry name" value="TRANSCRIPTIONAL REGULATOR, MARR FAMILY"/>
    <property type="match status" value="1"/>
</dbReference>
<organism evidence="2 3">
    <name type="scientific">Amycolatopsis albispora</name>
    <dbReference type="NCBI Taxonomy" id="1804986"/>
    <lineage>
        <taxon>Bacteria</taxon>
        <taxon>Bacillati</taxon>
        <taxon>Actinomycetota</taxon>
        <taxon>Actinomycetes</taxon>
        <taxon>Pseudonocardiales</taxon>
        <taxon>Pseudonocardiaceae</taxon>
        <taxon>Amycolatopsis</taxon>
    </lineage>
</organism>
<dbReference type="InterPro" id="IPR000835">
    <property type="entry name" value="HTH_MarR-typ"/>
</dbReference>
<feature type="domain" description="HTH marR-type" evidence="1">
    <location>
        <begin position="13"/>
        <end position="149"/>
    </location>
</feature>
<dbReference type="RefSeq" id="WP_113695087.1">
    <property type="nucleotide sequence ID" value="NZ_CP015163.1"/>
</dbReference>
<dbReference type="InterPro" id="IPR036390">
    <property type="entry name" value="WH_DNA-bd_sf"/>
</dbReference>
<gene>
    <name evidence="2" type="ORF">A4R43_28030</name>
</gene>
<evidence type="ECO:0000313" key="2">
    <source>
        <dbReference type="EMBL" id="AXB45854.1"/>
    </source>
</evidence>
<dbReference type="PROSITE" id="PS50995">
    <property type="entry name" value="HTH_MARR_2"/>
    <property type="match status" value="1"/>
</dbReference>
<evidence type="ECO:0000313" key="3">
    <source>
        <dbReference type="Proteomes" id="UP000250434"/>
    </source>
</evidence>
<dbReference type="EMBL" id="CP015163">
    <property type="protein sequence ID" value="AXB45854.1"/>
    <property type="molecule type" value="Genomic_DNA"/>
</dbReference>
<dbReference type="KEGG" id="aab:A4R43_28030"/>
<dbReference type="Gene3D" id="1.10.10.10">
    <property type="entry name" value="Winged helix-like DNA-binding domain superfamily/Winged helix DNA-binding domain"/>
    <property type="match status" value="1"/>
</dbReference>
<reference evidence="2 3" key="1">
    <citation type="submission" date="2016-04" db="EMBL/GenBank/DDBJ databases">
        <title>Complete genome sequence and analysis of deep-sea sediment isolate, Amycolatopsis sp. WP1.</title>
        <authorList>
            <person name="Wang H."/>
            <person name="Chen S."/>
            <person name="Wu Q."/>
        </authorList>
    </citation>
    <scope>NUCLEOTIDE SEQUENCE [LARGE SCALE GENOMIC DNA]</scope>
    <source>
        <strain evidence="2 3">WP1</strain>
    </source>
</reference>
<dbReference type="PANTHER" id="PTHR33164:SF99">
    <property type="entry name" value="MARR FAMILY REGULATORY PROTEIN"/>
    <property type="match status" value="1"/>
</dbReference>
<keyword evidence="3" id="KW-1185">Reference proteome</keyword>
<dbReference type="Pfam" id="PF12802">
    <property type="entry name" value="MarR_2"/>
    <property type="match status" value="1"/>
</dbReference>
<dbReference type="AlphaFoldDB" id="A0A344LCT0"/>
<sequence length="155" mass="17704">MSEEEPRWLSEREMLAWRSYIVATLHLRQRLHRELAEEHDLSLIDYEVLVALSACEDGRVRMSELAAMLGSTKSRLSHQVGRLEHEGHVQRERDPADRRGVITVLTDSGRALLERAAPTHVKGVREHLIDLLTEEEQVVLGQAFTRVNDHLGGAW</sequence>
<dbReference type="InterPro" id="IPR036388">
    <property type="entry name" value="WH-like_DNA-bd_sf"/>
</dbReference>
<dbReference type="InterPro" id="IPR039422">
    <property type="entry name" value="MarR/SlyA-like"/>
</dbReference>
<dbReference type="GO" id="GO:0006950">
    <property type="term" value="P:response to stress"/>
    <property type="evidence" value="ECO:0007669"/>
    <property type="project" value="TreeGrafter"/>
</dbReference>
<evidence type="ECO:0000259" key="1">
    <source>
        <dbReference type="PROSITE" id="PS50995"/>
    </source>
</evidence>
<dbReference type="SMART" id="SM00347">
    <property type="entry name" value="HTH_MARR"/>
    <property type="match status" value="1"/>
</dbReference>
<dbReference type="PRINTS" id="PR00598">
    <property type="entry name" value="HTHMARR"/>
</dbReference>
<dbReference type="GO" id="GO:0003700">
    <property type="term" value="F:DNA-binding transcription factor activity"/>
    <property type="evidence" value="ECO:0007669"/>
    <property type="project" value="InterPro"/>
</dbReference>
<accession>A0A344LCT0</accession>
<dbReference type="OrthoDB" id="3254910at2"/>
<dbReference type="SUPFAM" id="SSF46785">
    <property type="entry name" value="Winged helix' DNA-binding domain"/>
    <property type="match status" value="1"/>
</dbReference>
<proteinExistence type="predicted"/>